<dbReference type="InterPro" id="IPR043144">
    <property type="entry name" value="Mal/L-sulf/L-lact_DH-like_ah"/>
</dbReference>
<organism evidence="3 4">
    <name type="scientific">Chelativorans salis</name>
    <dbReference type="NCBI Taxonomy" id="2978478"/>
    <lineage>
        <taxon>Bacteria</taxon>
        <taxon>Pseudomonadati</taxon>
        <taxon>Pseudomonadota</taxon>
        <taxon>Alphaproteobacteria</taxon>
        <taxon>Hyphomicrobiales</taxon>
        <taxon>Phyllobacteriaceae</taxon>
        <taxon>Chelativorans</taxon>
    </lineage>
</organism>
<dbReference type="InterPro" id="IPR003767">
    <property type="entry name" value="Malate/L-lactate_DH-like"/>
</dbReference>
<name>A0ABT2LRP2_9HYPH</name>
<proteinExistence type="inferred from homology"/>
<evidence type="ECO:0000313" key="3">
    <source>
        <dbReference type="EMBL" id="MCT7377211.1"/>
    </source>
</evidence>
<evidence type="ECO:0000313" key="4">
    <source>
        <dbReference type="Proteomes" id="UP001320831"/>
    </source>
</evidence>
<dbReference type="SUPFAM" id="SSF89733">
    <property type="entry name" value="L-sulfolactate dehydrogenase-like"/>
    <property type="match status" value="1"/>
</dbReference>
<dbReference type="PANTHER" id="PTHR11091">
    <property type="entry name" value="OXIDOREDUCTASE-RELATED"/>
    <property type="match status" value="1"/>
</dbReference>
<accession>A0ABT2LRP2</accession>
<dbReference type="EMBL" id="JAOCZP010000006">
    <property type="protein sequence ID" value="MCT7377211.1"/>
    <property type="molecule type" value="Genomic_DNA"/>
</dbReference>
<evidence type="ECO:0000256" key="1">
    <source>
        <dbReference type="ARBA" id="ARBA00006056"/>
    </source>
</evidence>
<reference evidence="3 4" key="1">
    <citation type="submission" date="2022-09" db="EMBL/GenBank/DDBJ databases">
        <title>Chelativorans salina sp. nov., a novel slightly halophilic bacterium isolated from a saline lake sediment enrichment.</title>
        <authorList>
            <person name="Gao L."/>
            <person name="Fang B.-Z."/>
            <person name="Li W.-J."/>
        </authorList>
    </citation>
    <scope>NUCLEOTIDE SEQUENCE [LARGE SCALE GENOMIC DNA]</scope>
    <source>
        <strain evidence="3 4">EGI FJ00035</strain>
    </source>
</reference>
<gene>
    <name evidence="3" type="ORF">N5A92_19515</name>
</gene>
<dbReference type="Gene3D" id="3.30.1370.60">
    <property type="entry name" value="Hypothetical oxidoreductase yiak, domain 2"/>
    <property type="match status" value="1"/>
</dbReference>
<comment type="similarity">
    <text evidence="1">Belongs to the LDH2/MDH2 oxidoreductase family.</text>
</comment>
<dbReference type="Pfam" id="PF02615">
    <property type="entry name" value="Ldh_2"/>
    <property type="match status" value="1"/>
</dbReference>
<keyword evidence="2" id="KW-0560">Oxidoreductase</keyword>
<protein>
    <submittedName>
        <fullName evidence="3">Ldh family oxidoreductase</fullName>
    </submittedName>
</protein>
<dbReference type="InterPro" id="IPR036111">
    <property type="entry name" value="Mal/L-sulfo/L-lacto_DH-like_sf"/>
</dbReference>
<comment type="caution">
    <text evidence="3">The sequence shown here is derived from an EMBL/GenBank/DDBJ whole genome shotgun (WGS) entry which is preliminary data.</text>
</comment>
<dbReference type="InterPro" id="IPR043143">
    <property type="entry name" value="Mal/L-sulf/L-lact_DH-like_NADP"/>
</dbReference>
<sequence>MRPELGPYVAAALWRRQMLEILRAWRMSDAHAQVTADVLGAADLMGIDSHGMALLPLYHQQIQDGGATATPIISVVHDRAAVALIDGDAGFGQVPGMMAVELAAERAEKFGIAAVAIRNSNHYGAAGVYVRRLAEQGLIGISTSSVWRAAIVPTGGLEPRLGTNPIAFAAPSARGKPFLLDMATSTAAIGKLKLAQRAETDIPEGWALTREGSPQRDPNLALLDTLLVPLGGHKGYGLAAMVEVLSSVLSGAALTPLRGKPGKRHDVGHFVLALDPAMMRGSRAEFEADLDRMTDALRQTPPANPARPVMVAGDPEYACEAERLSHGIPLPAKLAEQLRGIAEQANAAFLLKEERAST</sequence>
<evidence type="ECO:0000256" key="2">
    <source>
        <dbReference type="ARBA" id="ARBA00023002"/>
    </source>
</evidence>
<dbReference type="RefSeq" id="WP_260905602.1">
    <property type="nucleotide sequence ID" value="NZ_JAOCZP010000006.1"/>
</dbReference>
<dbReference type="Gene3D" id="1.10.1530.10">
    <property type="match status" value="1"/>
</dbReference>
<keyword evidence="4" id="KW-1185">Reference proteome</keyword>
<dbReference type="Proteomes" id="UP001320831">
    <property type="component" value="Unassembled WGS sequence"/>
</dbReference>
<dbReference type="PANTHER" id="PTHR11091:SF0">
    <property type="entry name" value="MALATE DEHYDROGENASE"/>
    <property type="match status" value="1"/>
</dbReference>